<sequence>MAMGHRAAIGVALALIAMPVGVNAGVQEGVEAWRGGDYARAIAEWQPLSEAGDPDAQFNLGQAYKLGRGVPQDMERARDLFGRAARQGHLQAEANYGLILFQDGNREDAMPYIIRAANRGEPRAQYIYGTALFNGDLAPRDWPRAYALMTNASAAGLLQASASLEQMDGYIPLEQRQEGTAMAAQMQQESQTTEIASAPPPANVPAPAPTPTFTPVPVPAPAAQPPASVPPPAAPPAEYRPPAAATPAPPAASPTPPPAVRTGDWRIQLGSFRERPRAEALWRRVVARSSSLADLQPFLVRAGPYTRLQAGPFQTRAQARQACAAAVRAGSECITVRRR</sequence>
<feature type="region of interest" description="Disordered" evidence="1">
    <location>
        <begin position="178"/>
        <end position="263"/>
    </location>
</feature>
<dbReference type="Pfam" id="PF05036">
    <property type="entry name" value="SPOR"/>
    <property type="match status" value="1"/>
</dbReference>
<reference evidence="4 5" key="1">
    <citation type="submission" date="2018-07" db="EMBL/GenBank/DDBJ databases">
        <title>Genomic Encyclopedia of Type Strains, Phase IV (KMG-IV): sequencing the most valuable type-strain genomes for metagenomic binning, comparative biology and taxonomic classification.</title>
        <authorList>
            <person name="Goeker M."/>
        </authorList>
    </citation>
    <scope>NUCLEOTIDE SEQUENCE [LARGE SCALE GENOMIC DNA]</scope>
    <source>
        <strain evidence="4 5">DSM 26725</strain>
    </source>
</reference>
<dbReference type="EMBL" id="QRDP01000004">
    <property type="protein sequence ID" value="RED15835.1"/>
    <property type="molecule type" value="Genomic_DNA"/>
</dbReference>
<dbReference type="SUPFAM" id="SSF81901">
    <property type="entry name" value="HCP-like"/>
    <property type="match status" value="1"/>
</dbReference>
<dbReference type="GO" id="GO:0042834">
    <property type="term" value="F:peptidoglycan binding"/>
    <property type="evidence" value="ECO:0007669"/>
    <property type="project" value="InterPro"/>
</dbReference>
<dbReference type="InterPro" id="IPR052748">
    <property type="entry name" value="ISR_Activator"/>
</dbReference>
<dbReference type="Gene3D" id="1.25.40.10">
    <property type="entry name" value="Tetratricopeptide repeat domain"/>
    <property type="match status" value="1"/>
</dbReference>
<evidence type="ECO:0000313" key="4">
    <source>
        <dbReference type="EMBL" id="RED15835.1"/>
    </source>
</evidence>
<dbReference type="InterPro" id="IPR006597">
    <property type="entry name" value="Sel1-like"/>
</dbReference>
<dbReference type="RefSeq" id="WP_116235307.1">
    <property type="nucleotide sequence ID" value="NZ_QRDP01000004.1"/>
</dbReference>
<dbReference type="Gene3D" id="3.30.70.1070">
    <property type="entry name" value="Sporulation related repeat"/>
    <property type="match status" value="1"/>
</dbReference>
<evidence type="ECO:0000256" key="1">
    <source>
        <dbReference type="SAM" id="MobiDB-lite"/>
    </source>
</evidence>
<accession>A0A3D9FDD4</accession>
<dbReference type="Pfam" id="PF08238">
    <property type="entry name" value="Sel1"/>
    <property type="match status" value="2"/>
</dbReference>
<keyword evidence="5" id="KW-1185">Reference proteome</keyword>
<evidence type="ECO:0000259" key="3">
    <source>
        <dbReference type="PROSITE" id="PS51724"/>
    </source>
</evidence>
<dbReference type="Proteomes" id="UP000256310">
    <property type="component" value="Unassembled WGS sequence"/>
</dbReference>
<organism evidence="4 5">
    <name type="scientific">Parasphingopyxis lamellibrachiae</name>
    <dbReference type="NCBI Taxonomy" id="680125"/>
    <lineage>
        <taxon>Bacteria</taxon>
        <taxon>Pseudomonadati</taxon>
        <taxon>Pseudomonadota</taxon>
        <taxon>Alphaproteobacteria</taxon>
        <taxon>Sphingomonadales</taxon>
        <taxon>Sphingomonadaceae</taxon>
        <taxon>Parasphingopyxis</taxon>
    </lineage>
</organism>
<dbReference type="InterPro" id="IPR011990">
    <property type="entry name" value="TPR-like_helical_dom_sf"/>
</dbReference>
<feature type="compositionally biased region" description="Pro residues" evidence="1">
    <location>
        <begin position="247"/>
        <end position="259"/>
    </location>
</feature>
<evidence type="ECO:0000256" key="2">
    <source>
        <dbReference type="SAM" id="SignalP"/>
    </source>
</evidence>
<comment type="caution">
    <text evidence="4">The sequence shown here is derived from an EMBL/GenBank/DDBJ whole genome shotgun (WGS) entry which is preliminary data.</text>
</comment>
<dbReference type="SUPFAM" id="SSF110997">
    <property type="entry name" value="Sporulation related repeat"/>
    <property type="match status" value="1"/>
</dbReference>
<name>A0A3D9FDD4_9SPHN</name>
<evidence type="ECO:0000313" key="5">
    <source>
        <dbReference type="Proteomes" id="UP000256310"/>
    </source>
</evidence>
<feature type="compositionally biased region" description="Pro residues" evidence="1">
    <location>
        <begin position="198"/>
        <end position="239"/>
    </location>
</feature>
<dbReference type="InterPro" id="IPR036680">
    <property type="entry name" value="SPOR-like_sf"/>
</dbReference>
<dbReference type="SMART" id="SM00671">
    <property type="entry name" value="SEL1"/>
    <property type="match status" value="3"/>
</dbReference>
<keyword evidence="2" id="KW-0732">Signal</keyword>
<feature type="compositionally biased region" description="Polar residues" evidence="1">
    <location>
        <begin position="185"/>
        <end position="195"/>
    </location>
</feature>
<gene>
    <name evidence="4" type="ORF">DFR46_0842</name>
</gene>
<dbReference type="OrthoDB" id="112232at2"/>
<feature type="signal peptide" evidence="2">
    <location>
        <begin position="1"/>
        <end position="24"/>
    </location>
</feature>
<dbReference type="PROSITE" id="PS51724">
    <property type="entry name" value="SPOR"/>
    <property type="match status" value="1"/>
</dbReference>
<dbReference type="PANTHER" id="PTHR45011">
    <property type="entry name" value="DAP3-BINDING CELL DEATH ENHANCER 1"/>
    <property type="match status" value="1"/>
</dbReference>
<dbReference type="AlphaFoldDB" id="A0A3D9FDD4"/>
<feature type="chain" id="PRO_5017753687" evidence="2">
    <location>
        <begin position="25"/>
        <end position="339"/>
    </location>
</feature>
<dbReference type="PANTHER" id="PTHR45011:SF1">
    <property type="entry name" value="DAP3-BINDING CELL DEATH ENHANCER 1"/>
    <property type="match status" value="1"/>
</dbReference>
<proteinExistence type="predicted"/>
<protein>
    <submittedName>
        <fullName evidence="4">Sel1 repeat-containing protein</fullName>
    </submittedName>
</protein>
<dbReference type="InterPro" id="IPR007730">
    <property type="entry name" value="SPOR-like_dom"/>
</dbReference>
<feature type="domain" description="SPOR" evidence="3">
    <location>
        <begin position="259"/>
        <end position="338"/>
    </location>
</feature>